<dbReference type="GO" id="GO:0031573">
    <property type="term" value="P:mitotic intra-S DNA damage checkpoint signaling"/>
    <property type="evidence" value="ECO:0007669"/>
    <property type="project" value="TreeGrafter"/>
</dbReference>
<dbReference type="Gene3D" id="3.70.10.10">
    <property type="match status" value="1"/>
</dbReference>
<reference evidence="6" key="2">
    <citation type="submission" date="2015-01" db="EMBL/GenBank/DDBJ databases">
        <title>Evolutionary Origins and Diversification of the Mycorrhizal Mutualists.</title>
        <authorList>
            <consortium name="DOE Joint Genome Institute"/>
            <consortium name="Mycorrhizal Genomics Consortium"/>
            <person name="Kohler A."/>
            <person name="Kuo A."/>
            <person name="Nagy L.G."/>
            <person name="Floudas D."/>
            <person name="Copeland A."/>
            <person name="Barry K.W."/>
            <person name="Cichocki N."/>
            <person name="Veneault-Fourrey C."/>
            <person name="LaButti K."/>
            <person name="Lindquist E.A."/>
            <person name="Lipzen A."/>
            <person name="Lundell T."/>
            <person name="Morin E."/>
            <person name="Murat C."/>
            <person name="Riley R."/>
            <person name="Ohm R."/>
            <person name="Sun H."/>
            <person name="Tunlid A."/>
            <person name="Henrissat B."/>
            <person name="Grigoriev I.V."/>
            <person name="Hibbett D.S."/>
            <person name="Martin F."/>
        </authorList>
    </citation>
    <scope>NUCLEOTIDE SEQUENCE [LARGE SCALE GENOMIC DNA]</scope>
    <source>
        <strain evidence="6">MUT 4182</strain>
    </source>
</reference>
<proteinExistence type="inferred from homology"/>
<dbReference type="EMBL" id="KN823416">
    <property type="protein sequence ID" value="KIO17209.1"/>
    <property type="molecule type" value="Genomic_DNA"/>
</dbReference>
<dbReference type="Proteomes" id="UP000054248">
    <property type="component" value="Unassembled WGS sequence"/>
</dbReference>
<evidence type="ECO:0000256" key="4">
    <source>
        <dbReference type="PIRNR" id="PIRNR011312"/>
    </source>
</evidence>
<keyword evidence="6" id="KW-1185">Reference proteome</keyword>
<dbReference type="AlphaFoldDB" id="A0A0C3Q3K1"/>
<accession>A0A0C3Q3K1</accession>
<dbReference type="InterPro" id="IPR007150">
    <property type="entry name" value="HUS1/Mec3"/>
</dbReference>
<dbReference type="GO" id="GO:0030896">
    <property type="term" value="C:checkpoint clamp complex"/>
    <property type="evidence" value="ECO:0007669"/>
    <property type="project" value="InterPro"/>
</dbReference>
<evidence type="ECO:0000313" key="6">
    <source>
        <dbReference type="Proteomes" id="UP000054248"/>
    </source>
</evidence>
<comment type="subcellular location">
    <subcellularLocation>
        <location evidence="1">Nucleus</location>
    </subcellularLocation>
</comment>
<dbReference type="PANTHER" id="PTHR12900">
    <property type="entry name" value="MITOTIC AND DNA DAMAGE CHECKPOINT PROTEIN HUS1"/>
    <property type="match status" value="1"/>
</dbReference>
<evidence type="ECO:0000256" key="2">
    <source>
        <dbReference type="ARBA" id="ARBA00005563"/>
    </source>
</evidence>
<evidence type="ECO:0000256" key="1">
    <source>
        <dbReference type="ARBA" id="ARBA00004123"/>
    </source>
</evidence>
<dbReference type="GO" id="GO:0033314">
    <property type="term" value="P:mitotic DNA replication checkpoint signaling"/>
    <property type="evidence" value="ECO:0007669"/>
    <property type="project" value="TreeGrafter"/>
</dbReference>
<dbReference type="Pfam" id="PF04005">
    <property type="entry name" value="Hus1"/>
    <property type="match status" value="1"/>
</dbReference>
<evidence type="ECO:0000256" key="3">
    <source>
        <dbReference type="ARBA" id="ARBA00023242"/>
    </source>
</evidence>
<evidence type="ECO:0000313" key="5">
    <source>
        <dbReference type="EMBL" id="KIO17209.1"/>
    </source>
</evidence>
<reference evidence="5 6" key="1">
    <citation type="submission" date="2014-04" db="EMBL/GenBank/DDBJ databases">
        <authorList>
            <consortium name="DOE Joint Genome Institute"/>
            <person name="Kuo A."/>
            <person name="Girlanda M."/>
            <person name="Perotto S."/>
            <person name="Kohler A."/>
            <person name="Nagy L.G."/>
            <person name="Floudas D."/>
            <person name="Copeland A."/>
            <person name="Barry K.W."/>
            <person name="Cichocki N."/>
            <person name="Veneault-Fourrey C."/>
            <person name="LaButti K."/>
            <person name="Lindquist E.A."/>
            <person name="Lipzen A."/>
            <person name="Lundell T."/>
            <person name="Morin E."/>
            <person name="Murat C."/>
            <person name="Sun H."/>
            <person name="Tunlid A."/>
            <person name="Henrissat B."/>
            <person name="Grigoriev I.V."/>
            <person name="Hibbett D.S."/>
            <person name="Martin F."/>
            <person name="Nordberg H.P."/>
            <person name="Cantor M.N."/>
            <person name="Hua S.X."/>
        </authorList>
    </citation>
    <scope>NUCLEOTIDE SEQUENCE [LARGE SCALE GENOMIC DNA]</scope>
    <source>
        <strain evidence="5 6">MUT 4182</strain>
    </source>
</reference>
<dbReference type="PIRSF" id="PIRSF011312">
    <property type="entry name" value="Cell_cycle_HUS1"/>
    <property type="match status" value="1"/>
</dbReference>
<gene>
    <name evidence="5" type="ORF">M407DRAFT_229040</name>
</gene>
<dbReference type="GO" id="GO:0006289">
    <property type="term" value="P:nucleotide-excision repair"/>
    <property type="evidence" value="ECO:0007669"/>
    <property type="project" value="TreeGrafter"/>
</dbReference>
<dbReference type="GO" id="GO:0000724">
    <property type="term" value="P:double-strand break repair via homologous recombination"/>
    <property type="evidence" value="ECO:0007669"/>
    <property type="project" value="TreeGrafter"/>
</dbReference>
<dbReference type="SUPFAM" id="SSF55979">
    <property type="entry name" value="DNA clamp"/>
    <property type="match status" value="1"/>
</dbReference>
<dbReference type="InterPro" id="IPR046938">
    <property type="entry name" value="DNA_clamp_sf"/>
</dbReference>
<dbReference type="PANTHER" id="PTHR12900:SF0">
    <property type="entry name" value="CHECKPOINT PROTEIN"/>
    <property type="match status" value="1"/>
</dbReference>
<dbReference type="HOGENOM" id="CLU_035754_2_0_1"/>
<protein>
    <recommendedName>
        <fullName evidence="4">Checkpoint protein</fullName>
    </recommendedName>
</protein>
<dbReference type="InterPro" id="IPR016580">
    <property type="entry name" value="HUS1"/>
</dbReference>
<dbReference type="GO" id="GO:0000723">
    <property type="term" value="P:telomere maintenance"/>
    <property type="evidence" value="ECO:0007669"/>
    <property type="project" value="TreeGrafter"/>
</dbReference>
<comment type="similarity">
    <text evidence="2 4">Belongs to the HUS1 family.</text>
</comment>
<dbReference type="GO" id="GO:0044778">
    <property type="term" value="P:meiotic DNA integrity checkpoint signaling"/>
    <property type="evidence" value="ECO:0007669"/>
    <property type="project" value="TreeGrafter"/>
</dbReference>
<organism evidence="5 6">
    <name type="scientific">Tulasnella calospora MUT 4182</name>
    <dbReference type="NCBI Taxonomy" id="1051891"/>
    <lineage>
        <taxon>Eukaryota</taxon>
        <taxon>Fungi</taxon>
        <taxon>Dikarya</taxon>
        <taxon>Basidiomycota</taxon>
        <taxon>Agaricomycotina</taxon>
        <taxon>Agaricomycetes</taxon>
        <taxon>Cantharellales</taxon>
        <taxon>Tulasnellaceae</taxon>
        <taxon>Tulasnella</taxon>
    </lineage>
</organism>
<dbReference type="STRING" id="1051891.A0A0C3Q3K1"/>
<keyword evidence="3" id="KW-0539">Nucleus</keyword>
<name>A0A0C3Q3K1_9AGAM</name>
<dbReference type="GO" id="GO:0035861">
    <property type="term" value="C:site of double-strand break"/>
    <property type="evidence" value="ECO:0007669"/>
    <property type="project" value="TreeGrafter"/>
</dbReference>
<dbReference type="OrthoDB" id="337750at2759"/>
<dbReference type="GO" id="GO:0005730">
    <property type="term" value="C:nucleolus"/>
    <property type="evidence" value="ECO:0007669"/>
    <property type="project" value="InterPro"/>
</dbReference>
<sequence length="296" mass="32869">MRLKATIENVITFSRIVQSIEKQSKACIMRFSPSTLQIICAGESEGGVQVWSYVHPETLFRTDQFIIQSNSNNEITCEVQTEPLLQALRSASASPDITFKLAKRGDVAVFCFDIQVQSRQGKRMEITHDVRVRILRPSEVQALKEPLCPEPDVNIILPPLAKMRTVVERMAKLSSIIGFSASQSGLVKLEIGTEVVGVETVWENCQIPEINDGSYFCKGQDPQQATDENGQQPYFTALVSIRSLLKFLTSYVVSTTTIASICQAHCVILYVFVGEMHEAGAVLTFYIPSRVDEGAE</sequence>